<dbReference type="InterPro" id="IPR010106">
    <property type="entry name" value="RpnA"/>
</dbReference>
<name>A0A9E2NNH0_9BACE</name>
<protein>
    <submittedName>
        <fullName evidence="1">Rpn family recombination-promoting nuclease/putative transposase</fullName>
    </submittedName>
</protein>
<dbReference type="PANTHER" id="PTHR41317:SF1">
    <property type="entry name" value="PD-(D_E)XK NUCLEASE FAMILY TRANSPOSASE"/>
    <property type="match status" value="1"/>
</dbReference>
<dbReference type="Pfam" id="PF12784">
    <property type="entry name" value="PDDEXK_2"/>
    <property type="match status" value="1"/>
</dbReference>
<reference evidence="1" key="2">
    <citation type="submission" date="2021-04" db="EMBL/GenBank/DDBJ databases">
        <authorList>
            <person name="Gilroy R."/>
        </authorList>
    </citation>
    <scope>NUCLEOTIDE SEQUENCE</scope>
    <source>
        <strain evidence="1">B3-3758</strain>
    </source>
</reference>
<proteinExistence type="predicted"/>
<gene>
    <name evidence="1" type="ORF">H9791_05700</name>
</gene>
<accession>A0A9E2NNH0</accession>
<dbReference type="AlphaFoldDB" id="A0A9E2NNH0"/>
<dbReference type="Proteomes" id="UP000824236">
    <property type="component" value="Unassembled WGS sequence"/>
</dbReference>
<organism evidence="1 2">
    <name type="scientific">Candidatus Bacteroides intestinipullorum</name>
    <dbReference type="NCBI Taxonomy" id="2838471"/>
    <lineage>
        <taxon>Bacteria</taxon>
        <taxon>Pseudomonadati</taxon>
        <taxon>Bacteroidota</taxon>
        <taxon>Bacteroidia</taxon>
        <taxon>Bacteroidales</taxon>
        <taxon>Bacteroidaceae</taxon>
        <taxon>Bacteroides</taxon>
    </lineage>
</organism>
<reference evidence="1" key="1">
    <citation type="journal article" date="2021" name="PeerJ">
        <title>Extensive microbial diversity within the chicken gut microbiome revealed by metagenomics and culture.</title>
        <authorList>
            <person name="Gilroy R."/>
            <person name="Ravi A."/>
            <person name="Getino M."/>
            <person name="Pursley I."/>
            <person name="Horton D.L."/>
            <person name="Alikhan N.F."/>
            <person name="Baker D."/>
            <person name="Gharbi K."/>
            <person name="Hall N."/>
            <person name="Watson M."/>
            <person name="Adriaenssens E.M."/>
            <person name="Foster-Nyarko E."/>
            <person name="Jarju S."/>
            <person name="Secka A."/>
            <person name="Antonio M."/>
            <person name="Oren A."/>
            <person name="Chaudhuri R.R."/>
            <person name="La Ragione R."/>
            <person name="Hildebrand F."/>
            <person name="Pallen M.J."/>
        </authorList>
    </citation>
    <scope>NUCLEOTIDE SEQUENCE</scope>
    <source>
        <strain evidence="1">B3-3758</strain>
    </source>
</reference>
<comment type="caution">
    <text evidence="1">The sequence shown here is derived from an EMBL/GenBank/DDBJ whole genome shotgun (WGS) entry which is preliminary data.</text>
</comment>
<sequence length="297" mass="34664">MSLEGLHERYVNFYTDFAFKKLFGTEVNKELLRSFLNSLLAGQEVITSLTYLNSEQLGTQELDRKAVFDVYCENDRGEKFLVEMQKAEQQFFKDRSVFYATFPIREQARRGDGDYQLKAVYTIGILNFTFDDHDPAYFHHEVKLLDTRTKEVFYDKLTFIYLEMPKFTKTEDELFTMSDKWLYAIRHLSTLLNRPKALYEKVFDQLFTAAEIAKFNPEERTEYEDSLKAFRDWYSVLSTAEHKGFALGMEEGMAKGEKNKALVIARKMLSDGMSAEAVACYTNLSVEEIRELQCDAD</sequence>
<dbReference type="EMBL" id="JAHLFO010000074">
    <property type="protein sequence ID" value="MBU3813989.1"/>
    <property type="molecule type" value="Genomic_DNA"/>
</dbReference>
<evidence type="ECO:0000313" key="2">
    <source>
        <dbReference type="Proteomes" id="UP000824236"/>
    </source>
</evidence>
<dbReference type="PANTHER" id="PTHR41317">
    <property type="entry name" value="PD-(D_E)XK NUCLEASE FAMILY TRANSPOSASE"/>
    <property type="match status" value="1"/>
</dbReference>
<evidence type="ECO:0000313" key="1">
    <source>
        <dbReference type="EMBL" id="MBU3813989.1"/>
    </source>
</evidence>
<dbReference type="NCBIfam" id="TIGR01784">
    <property type="entry name" value="T_den_put_tspse"/>
    <property type="match status" value="1"/>
</dbReference>